<accession>A0A8S5NRD6</accession>
<name>A0A8S5NRD6_9CAUD</name>
<evidence type="ECO:0000313" key="1">
    <source>
        <dbReference type="EMBL" id="DAD96866.1"/>
    </source>
</evidence>
<dbReference type="EMBL" id="BK015225">
    <property type="protein sequence ID" value="DAD96866.1"/>
    <property type="molecule type" value="Genomic_DNA"/>
</dbReference>
<sequence>MNFGIIELWLFLLLNQTLTEIPVNGLPLRKRTMRVDVLSIKKGGRYY</sequence>
<proteinExistence type="predicted"/>
<organism evidence="1">
    <name type="scientific">Siphoviridae sp. ct5op20</name>
    <dbReference type="NCBI Taxonomy" id="2826295"/>
    <lineage>
        <taxon>Viruses</taxon>
        <taxon>Duplodnaviria</taxon>
        <taxon>Heunggongvirae</taxon>
        <taxon>Uroviricota</taxon>
        <taxon>Caudoviricetes</taxon>
    </lineage>
</organism>
<protein>
    <submittedName>
        <fullName evidence="1">Uncharacterized protein</fullName>
    </submittedName>
</protein>
<reference evidence="1" key="1">
    <citation type="journal article" date="2021" name="Proc. Natl. Acad. Sci. U.S.A.">
        <title>A Catalog of Tens of Thousands of Viruses from Human Metagenomes Reveals Hidden Associations with Chronic Diseases.</title>
        <authorList>
            <person name="Tisza M.J."/>
            <person name="Buck C.B."/>
        </authorList>
    </citation>
    <scope>NUCLEOTIDE SEQUENCE</scope>
    <source>
        <strain evidence="1">Ct5op20</strain>
    </source>
</reference>